<accession>A0A5C8CI84</accession>
<sequence length="515" mass="58749">MRIFILFISFILINISAFPQIYTLQRGERVKDGYILDENNLAVIIEKIDINNQKTFDIIYKEKRLTGYKDAGIIKILPNNILVATMLKSSTGKDMWTLIYGDKEMEFDSIERSDFSGNNSIIFARLNDYGIAIVNGERQTEYSELFGSIIDDNDFAFSYLRDGEYFINVNGEETQIEGKVDRMKYSTYGDELIYIIEVEESSTLSNNDTDIFFEVVDFVSFDANNYADAVKFMPEIDTNDINNSIITNASTTNTSMITNYNLSNISVYTNEEGITVKGQSDTIALMIITNIITNFISLQMPEISQENITNAPIMTSLILNGRNLGEYNLITNMSFSPDGKTLLFIDIDTNENLSFHVGGETITNYDNILLYKYSADSKSFAYAAQTNGNSFIILNGKRLNKDFNNINEIYFSSNNNLVYNATKDDRQYIFTDDFESPSYNNINSFKFIGESFAFTGERLGKYYYFILDKENLKRREFGGYDFVSAINEETDSAISIVSDEKNIFIIKDGNIINNR</sequence>
<organism evidence="1 2">
    <name type="scientific">Brachyspira aalborgi</name>
    <dbReference type="NCBI Taxonomy" id="29522"/>
    <lineage>
        <taxon>Bacteria</taxon>
        <taxon>Pseudomonadati</taxon>
        <taxon>Spirochaetota</taxon>
        <taxon>Spirochaetia</taxon>
        <taxon>Brachyspirales</taxon>
        <taxon>Brachyspiraceae</taxon>
        <taxon>Brachyspira</taxon>
    </lineage>
</organism>
<name>A0A5C8CI84_9SPIR</name>
<gene>
    <name evidence="1" type="ORF">EPJ80_04905</name>
</gene>
<evidence type="ECO:0000313" key="2">
    <source>
        <dbReference type="Proteomes" id="UP000325116"/>
    </source>
</evidence>
<proteinExistence type="predicted"/>
<protein>
    <submittedName>
        <fullName evidence="1">Uncharacterized protein</fullName>
    </submittedName>
</protein>
<evidence type="ECO:0000313" key="1">
    <source>
        <dbReference type="EMBL" id="TXJ12939.1"/>
    </source>
</evidence>
<dbReference type="AlphaFoldDB" id="A0A5C8CI84"/>
<comment type="caution">
    <text evidence="1">The sequence shown here is derived from an EMBL/GenBank/DDBJ whole genome shotgun (WGS) entry which is preliminary data.</text>
</comment>
<reference evidence="1 2" key="1">
    <citation type="journal article" date="1992" name="Lakartidningen">
        <title>[Penicillin V and not amoxicillin is the first choice preparation in acute otitis].</title>
        <authorList>
            <person name="Kamme C."/>
            <person name="Lundgren K."/>
            <person name="Prellner K."/>
        </authorList>
    </citation>
    <scope>NUCLEOTIDE SEQUENCE [LARGE SCALE GENOMIC DNA]</scope>
    <source>
        <strain evidence="1 2">W1</strain>
    </source>
</reference>
<dbReference type="SUPFAM" id="SSF82171">
    <property type="entry name" value="DPP6 N-terminal domain-like"/>
    <property type="match status" value="1"/>
</dbReference>
<dbReference type="EMBL" id="SAXT01000003">
    <property type="protein sequence ID" value="TXJ12939.1"/>
    <property type="molecule type" value="Genomic_DNA"/>
</dbReference>
<dbReference type="Proteomes" id="UP000325116">
    <property type="component" value="Unassembled WGS sequence"/>
</dbReference>
<dbReference type="RefSeq" id="WP_147758129.1">
    <property type="nucleotide sequence ID" value="NZ_SAXT01000003.1"/>
</dbReference>